<dbReference type="InterPro" id="IPR046826">
    <property type="entry name" value="PDH_N"/>
</dbReference>
<dbReference type="RefSeq" id="WP_214296712.1">
    <property type="nucleotide sequence ID" value="NZ_JAHDYS010000003.1"/>
</dbReference>
<gene>
    <name evidence="3" type="ORF">KJB30_04355</name>
</gene>
<evidence type="ECO:0000313" key="3">
    <source>
        <dbReference type="EMBL" id="MBT1071003.1"/>
    </source>
</evidence>
<dbReference type="PANTHER" id="PTHR21363:SF0">
    <property type="entry name" value="PREPHENATE DEHYDROGENASE [NADP(+)]"/>
    <property type="match status" value="1"/>
</dbReference>
<dbReference type="PANTHER" id="PTHR21363">
    <property type="entry name" value="PREPHENATE DEHYDROGENASE"/>
    <property type="match status" value="1"/>
</dbReference>
<sequence length="287" mass="30311">MSFIVERLTIIGVGLIGGSFARALRQAGVVKTIIGVDRDISNLKQAQSLGIVDEISENPCEGVRDADVVFISVPVCSIPAVVQQIAASLGPGCIVTDGGSVKAGIVSCCERLIPEGRHFVGGHPIAGTEYSGAAASFATLYKNKRCILTPTTDTDPTALALISHLWQSTGADVCSMDAQRHDRIFAEISHLPHMVAYSLVHAVGTADAEGEDILSYSAGGFRDFTRIASSDPAMWRDIAIMNHTALLASIDGFSSSLAVLRASIEQGDGEGLVDFFTKAKCFRDGIK</sequence>
<dbReference type="Pfam" id="PF20463">
    <property type="entry name" value="PDH_C"/>
    <property type="match status" value="1"/>
</dbReference>
<name>A0ABS5U5S3_9BACT</name>
<dbReference type="EMBL" id="JAHDYS010000003">
    <property type="protein sequence ID" value="MBT1071003.1"/>
    <property type="molecule type" value="Genomic_DNA"/>
</dbReference>
<protein>
    <submittedName>
        <fullName evidence="3">Prephenate dehydrogenase/arogenate dehydrogenase family protein</fullName>
    </submittedName>
</protein>
<reference evidence="3 4" key="1">
    <citation type="submission" date="2021-05" db="EMBL/GenBank/DDBJ databases">
        <title>The draft genome of Geobacter chapellei DSM 13688.</title>
        <authorList>
            <person name="Xu Z."/>
            <person name="Masuda Y."/>
            <person name="Itoh H."/>
            <person name="Senoo K."/>
        </authorList>
    </citation>
    <scope>NUCLEOTIDE SEQUENCE [LARGE SCALE GENOMIC DNA]</scope>
    <source>
        <strain evidence="3 4">DSM 13688</strain>
    </source>
</reference>
<dbReference type="SUPFAM" id="SSF51735">
    <property type="entry name" value="NAD(P)-binding Rossmann-fold domains"/>
    <property type="match status" value="1"/>
</dbReference>
<accession>A0ABS5U5S3</accession>
<feature type="domain" description="Prephenate/arogenate dehydrogenase" evidence="2">
    <location>
        <begin position="6"/>
        <end position="287"/>
    </location>
</feature>
<dbReference type="PROSITE" id="PS51176">
    <property type="entry name" value="PDH_ADH"/>
    <property type="match status" value="1"/>
</dbReference>
<dbReference type="Pfam" id="PF02153">
    <property type="entry name" value="PDH_N"/>
    <property type="match status" value="1"/>
</dbReference>
<dbReference type="InterPro" id="IPR003099">
    <property type="entry name" value="Prephen_DH"/>
</dbReference>
<dbReference type="SUPFAM" id="SSF48179">
    <property type="entry name" value="6-phosphogluconate dehydrogenase C-terminal domain-like"/>
    <property type="match status" value="1"/>
</dbReference>
<dbReference type="InterPro" id="IPR008927">
    <property type="entry name" value="6-PGluconate_DH-like_C_sf"/>
</dbReference>
<keyword evidence="1" id="KW-0560">Oxidoreductase</keyword>
<keyword evidence="4" id="KW-1185">Reference proteome</keyword>
<proteinExistence type="predicted"/>
<comment type="caution">
    <text evidence="3">The sequence shown here is derived from an EMBL/GenBank/DDBJ whole genome shotgun (WGS) entry which is preliminary data.</text>
</comment>
<evidence type="ECO:0000256" key="1">
    <source>
        <dbReference type="ARBA" id="ARBA00023002"/>
    </source>
</evidence>
<dbReference type="InterPro" id="IPR036291">
    <property type="entry name" value="NAD(P)-bd_dom_sf"/>
</dbReference>
<dbReference type="Gene3D" id="1.10.3660.10">
    <property type="entry name" value="6-phosphogluconate dehydrogenase C-terminal like domain"/>
    <property type="match status" value="1"/>
</dbReference>
<dbReference type="Gene3D" id="3.40.50.720">
    <property type="entry name" value="NAD(P)-binding Rossmann-like Domain"/>
    <property type="match status" value="1"/>
</dbReference>
<evidence type="ECO:0000313" key="4">
    <source>
        <dbReference type="Proteomes" id="UP000784128"/>
    </source>
</evidence>
<dbReference type="Proteomes" id="UP000784128">
    <property type="component" value="Unassembled WGS sequence"/>
</dbReference>
<evidence type="ECO:0000259" key="2">
    <source>
        <dbReference type="PROSITE" id="PS51176"/>
    </source>
</evidence>
<dbReference type="InterPro" id="IPR050812">
    <property type="entry name" value="Preph/Arog_dehydrog"/>
</dbReference>
<dbReference type="InterPro" id="IPR046825">
    <property type="entry name" value="PDH_C"/>
</dbReference>
<organism evidence="3 4">
    <name type="scientific">Pelotalea chapellei</name>
    <dbReference type="NCBI Taxonomy" id="44671"/>
    <lineage>
        <taxon>Bacteria</taxon>
        <taxon>Pseudomonadati</taxon>
        <taxon>Thermodesulfobacteriota</taxon>
        <taxon>Desulfuromonadia</taxon>
        <taxon>Geobacterales</taxon>
        <taxon>Geobacteraceae</taxon>
        <taxon>Pelotalea</taxon>
    </lineage>
</organism>